<dbReference type="EMBL" id="WVIE01000026">
    <property type="protein sequence ID" value="NDJ19193.1"/>
    <property type="molecule type" value="Genomic_DNA"/>
</dbReference>
<dbReference type="Pfam" id="PF00989">
    <property type="entry name" value="PAS"/>
    <property type="match status" value="1"/>
</dbReference>
<dbReference type="PROSITE" id="PS50110">
    <property type="entry name" value="RESPONSE_REGULATORY"/>
    <property type="match status" value="1"/>
</dbReference>
<evidence type="ECO:0000256" key="5">
    <source>
        <dbReference type="ARBA" id="ARBA00022679"/>
    </source>
</evidence>
<dbReference type="GO" id="GO:0006355">
    <property type="term" value="P:regulation of DNA-templated transcription"/>
    <property type="evidence" value="ECO:0007669"/>
    <property type="project" value="InterPro"/>
</dbReference>
<keyword evidence="6" id="KW-0547">Nucleotide-binding</keyword>
<dbReference type="SUPFAM" id="SSF55874">
    <property type="entry name" value="ATPase domain of HSP90 chaperone/DNA topoisomerase II/histidine kinase"/>
    <property type="match status" value="1"/>
</dbReference>
<dbReference type="InterPro" id="IPR000014">
    <property type="entry name" value="PAS"/>
</dbReference>
<keyword evidence="7" id="KW-0418">Kinase</keyword>
<dbReference type="InterPro" id="IPR003018">
    <property type="entry name" value="GAF"/>
</dbReference>
<dbReference type="Pfam" id="PF02518">
    <property type="entry name" value="HATPase_c"/>
    <property type="match status" value="1"/>
</dbReference>
<evidence type="ECO:0000256" key="3">
    <source>
        <dbReference type="ARBA" id="ARBA00012438"/>
    </source>
</evidence>
<dbReference type="InterPro" id="IPR005467">
    <property type="entry name" value="His_kinase_dom"/>
</dbReference>
<evidence type="ECO:0000259" key="12">
    <source>
        <dbReference type="PROSITE" id="PS50109"/>
    </source>
</evidence>
<evidence type="ECO:0000313" key="16">
    <source>
        <dbReference type="Proteomes" id="UP000646053"/>
    </source>
</evidence>
<dbReference type="InterPro" id="IPR011006">
    <property type="entry name" value="CheY-like_superfamily"/>
</dbReference>
<dbReference type="InterPro" id="IPR016132">
    <property type="entry name" value="Phyto_chromo_attachment"/>
</dbReference>
<dbReference type="Gene3D" id="1.10.287.130">
    <property type="match status" value="1"/>
</dbReference>
<evidence type="ECO:0000256" key="8">
    <source>
        <dbReference type="ARBA" id="ARBA00022840"/>
    </source>
</evidence>
<dbReference type="Pfam" id="PF00072">
    <property type="entry name" value="Response_reg"/>
    <property type="match status" value="1"/>
</dbReference>
<dbReference type="SMART" id="SM00388">
    <property type="entry name" value="HisKA"/>
    <property type="match status" value="1"/>
</dbReference>
<evidence type="ECO:0000256" key="6">
    <source>
        <dbReference type="ARBA" id="ARBA00022741"/>
    </source>
</evidence>
<gene>
    <name evidence="15" type="ORF">GS601_18180</name>
</gene>
<dbReference type="InterPro" id="IPR013767">
    <property type="entry name" value="PAS_fold"/>
</dbReference>
<reference evidence="15" key="1">
    <citation type="submission" date="2019-12" db="EMBL/GenBank/DDBJ databases">
        <title>High-Quality draft genome sequences of three cyanobacteria isolated from the limestone walls of the Old Cathedral of Coimbra.</title>
        <authorList>
            <person name="Tiago I."/>
            <person name="Soares F."/>
            <person name="Portugal A."/>
        </authorList>
    </citation>
    <scope>NUCLEOTIDE SEQUENCE</scope>
    <source>
        <strain evidence="15">A</strain>
    </source>
</reference>
<dbReference type="InterPro" id="IPR003594">
    <property type="entry name" value="HATPase_dom"/>
</dbReference>
<dbReference type="PANTHER" id="PTHR43065:SF46">
    <property type="entry name" value="C4-DICARBOXYLATE TRANSPORT SENSOR PROTEIN DCTB"/>
    <property type="match status" value="1"/>
</dbReference>
<comment type="similarity">
    <text evidence="2">In the N-terminal section; belongs to the phytochrome family.</text>
</comment>
<dbReference type="SUPFAM" id="SSF69118">
    <property type="entry name" value="AhpD-like"/>
    <property type="match status" value="1"/>
</dbReference>
<dbReference type="SMART" id="SM00086">
    <property type="entry name" value="PAC"/>
    <property type="match status" value="1"/>
</dbReference>
<evidence type="ECO:0000256" key="7">
    <source>
        <dbReference type="ARBA" id="ARBA00022777"/>
    </source>
</evidence>
<dbReference type="RefSeq" id="WP_162424720.1">
    <property type="nucleotide sequence ID" value="NZ_WVIE01000026.1"/>
</dbReference>
<dbReference type="Gene3D" id="3.30.565.10">
    <property type="entry name" value="Histidine kinase-like ATPase, C-terminal domain"/>
    <property type="match status" value="1"/>
</dbReference>
<dbReference type="SMART" id="SM00065">
    <property type="entry name" value="GAF"/>
    <property type="match status" value="1"/>
</dbReference>
<feature type="domain" description="Histidine kinase" evidence="12">
    <location>
        <begin position="588"/>
        <end position="812"/>
    </location>
</feature>
<dbReference type="SMART" id="SM00387">
    <property type="entry name" value="HATPase_c"/>
    <property type="match status" value="1"/>
</dbReference>
<feature type="domain" description="Phytochrome chromophore attachment site" evidence="11">
    <location>
        <begin position="288"/>
        <end position="425"/>
    </location>
</feature>
<accession>A0A8J7Z6Z0</accession>
<dbReference type="InterPro" id="IPR004358">
    <property type="entry name" value="Sig_transdc_His_kin-like_C"/>
</dbReference>
<dbReference type="SUPFAM" id="SSF55781">
    <property type="entry name" value="GAF domain-like"/>
    <property type="match status" value="1"/>
</dbReference>
<dbReference type="InterPro" id="IPR001789">
    <property type="entry name" value="Sig_transdc_resp-reg_receiver"/>
</dbReference>
<evidence type="ECO:0000259" key="14">
    <source>
        <dbReference type="PROSITE" id="PS50112"/>
    </source>
</evidence>
<proteinExistence type="inferred from homology"/>
<keyword evidence="4 10" id="KW-0597">Phosphoprotein</keyword>
<dbReference type="EC" id="2.7.13.3" evidence="3"/>
<dbReference type="InterPro" id="IPR029016">
    <property type="entry name" value="GAF-like_dom_sf"/>
</dbReference>
<dbReference type="SMART" id="SM00091">
    <property type="entry name" value="PAS"/>
    <property type="match status" value="1"/>
</dbReference>
<dbReference type="InterPro" id="IPR036890">
    <property type="entry name" value="HATPase_C_sf"/>
</dbReference>
<dbReference type="InterPro" id="IPR029032">
    <property type="entry name" value="AhpD-like"/>
</dbReference>
<organism evidence="15 16">
    <name type="scientific">Myxacorys almedinensis A</name>
    <dbReference type="NCBI Taxonomy" id="2690445"/>
    <lineage>
        <taxon>Bacteria</taxon>
        <taxon>Bacillati</taxon>
        <taxon>Cyanobacteriota</taxon>
        <taxon>Cyanophyceae</taxon>
        <taxon>Leptolyngbyales</taxon>
        <taxon>Leptolyngbyaceae</taxon>
        <taxon>Myxacorys</taxon>
        <taxon>Myxacorys almedinensis</taxon>
    </lineage>
</organism>
<evidence type="ECO:0000313" key="15">
    <source>
        <dbReference type="EMBL" id="NDJ19193.1"/>
    </source>
</evidence>
<dbReference type="CDD" id="cd00130">
    <property type="entry name" value="PAS"/>
    <property type="match status" value="1"/>
</dbReference>
<dbReference type="InterPro" id="IPR035965">
    <property type="entry name" value="PAS-like_dom_sf"/>
</dbReference>
<dbReference type="InterPro" id="IPR036097">
    <property type="entry name" value="HisK_dim/P_sf"/>
</dbReference>
<evidence type="ECO:0000259" key="13">
    <source>
        <dbReference type="PROSITE" id="PS50110"/>
    </source>
</evidence>
<dbReference type="CDD" id="cd00082">
    <property type="entry name" value="HisKA"/>
    <property type="match status" value="1"/>
</dbReference>
<dbReference type="Gene3D" id="3.30.450.20">
    <property type="entry name" value="PAS domain"/>
    <property type="match status" value="1"/>
</dbReference>
<dbReference type="SMART" id="SM00448">
    <property type="entry name" value="REC"/>
    <property type="match status" value="1"/>
</dbReference>
<dbReference type="NCBIfam" id="TIGR00229">
    <property type="entry name" value="sensory_box"/>
    <property type="match status" value="1"/>
</dbReference>
<dbReference type="GO" id="GO:0000155">
    <property type="term" value="F:phosphorelay sensor kinase activity"/>
    <property type="evidence" value="ECO:0007669"/>
    <property type="project" value="InterPro"/>
</dbReference>
<dbReference type="InterPro" id="IPR003661">
    <property type="entry name" value="HisK_dim/P_dom"/>
</dbReference>
<name>A0A8J7Z6Z0_9CYAN</name>
<dbReference type="Proteomes" id="UP000646053">
    <property type="component" value="Unassembled WGS sequence"/>
</dbReference>
<dbReference type="PROSITE" id="PS50109">
    <property type="entry name" value="HIS_KIN"/>
    <property type="match status" value="1"/>
</dbReference>
<sequence>MTNSEQIESVTSQVANSALHLETGVPFRRTSQQIKAEIEAAFGFVPPFFEPAESTPQVLENMWQQTLTAYVKNPLPALFKEKLSAYLSRFCAVPYCMICHSCTLRPLGLSAQQVLELLETAPPIETDVDQHLARLAAQPALLLDGSALPSELEQSLLACAIFIALEHEQAEPYRLELRRILGVVNYQYLIVFIAYVKTCHVWMEAYPEVAYEADQRVQKNLSFLLADEPALADFFRNYRERAKRESQSRAEQLAEFAERQRQEEVLRQQVAQERLVMEISQRIRRSLNLDEILSTAVAEVRQLLDVDRVFIYRFEPDWSGIIAVESVIAECLSIEGTRITDSFFVQPATRELYKQGRIQAISDIDSENLSNCHRDLLARLQVRANVVVPIVQGEQLWGLLVANHCLAARQWQALELTLLQHLATQLAIAIQQSGLYQQVQAELSERRRSEEKIREQAVLLDVTTDAILVLNLDNQILFWNKGANQLYGWSTAEALTMSARDLLGQNPPLQLEEIQKMVVETGKWQGELPQLTKNGKEVLVESRWTSVMAEGQLTSILVVNTDITQKKQLERQFLHAQRLESLGTLAGGIAHDLNNILTPILAIAQLLQLKLGDMDESTQRFLKMQETNARRGAALVNQVLSFARGAEGKRVKLQVQHLLLELKQIIDGTFPKAIALRMDLEPHLWVTSADATQLHQVLMNLCVNARDAMLEGGTLSISAKNLLIDHTYAQMNLAAEAGSYIVISVADTGTGIAPEVIDRIFEPFFTTKEAGKGTGLGLSTVIGIVRNHGGFVNAYSEPGQGTEFKVYLPAVQGAEMQQIDQSEPLLGNGELVLVVDDEVTIREITKASLETYRYTVLVANDGIEAIALYAQHKDRVSAVLMDMMMPNMAGLTAIGILRRINPLVKIIAVSGLSSTEKVTAAMEAGVSAFLSKPYTAQELLKTLDSVLVKTKVPQHASEV</sequence>
<feature type="modified residue" description="4-aspartylphosphate" evidence="10">
    <location>
        <position position="882"/>
    </location>
</feature>
<keyword evidence="5" id="KW-0808">Transferase</keyword>
<evidence type="ECO:0000256" key="10">
    <source>
        <dbReference type="PROSITE-ProRule" id="PRU00169"/>
    </source>
</evidence>
<evidence type="ECO:0000259" key="11">
    <source>
        <dbReference type="PROSITE" id="PS50046"/>
    </source>
</evidence>
<feature type="domain" description="PAS" evidence="14">
    <location>
        <begin position="459"/>
        <end position="522"/>
    </location>
</feature>
<dbReference type="Pfam" id="PF01590">
    <property type="entry name" value="GAF"/>
    <property type="match status" value="1"/>
</dbReference>
<dbReference type="AlphaFoldDB" id="A0A8J7Z6Z0"/>
<dbReference type="PROSITE" id="PS50112">
    <property type="entry name" value="PAS"/>
    <property type="match status" value="1"/>
</dbReference>
<dbReference type="PRINTS" id="PR00344">
    <property type="entry name" value="BCTRLSENSOR"/>
</dbReference>
<comment type="catalytic activity">
    <reaction evidence="1">
        <text>ATP + protein L-histidine = ADP + protein N-phospho-L-histidine.</text>
        <dbReference type="EC" id="2.7.13.3"/>
    </reaction>
</comment>
<keyword evidence="16" id="KW-1185">Reference proteome</keyword>
<comment type="caution">
    <text evidence="15">The sequence shown here is derived from an EMBL/GenBank/DDBJ whole genome shotgun (WGS) entry which is preliminary data.</text>
</comment>
<dbReference type="CDD" id="cd17546">
    <property type="entry name" value="REC_hyHK_CKI1_RcsC-like"/>
    <property type="match status" value="1"/>
</dbReference>
<dbReference type="PROSITE" id="PS50046">
    <property type="entry name" value="PHYTOCHROME_2"/>
    <property type="match status" value="1"/>
</dbReference>
<dbReference type="Gene3D" id="1.20.1290.10">
    <property type="entry name" value="AhpD-like"/>
    <property type="match status" value="1"/>
</dbReference>
<dbReference type="PANTHER" id="PTHR43065">
    <property type="entry name" value="SENSOR HISTIDINE KINASE"/>
    <property type="match status" value="1"/>
</dbReference>
<dbReference type="SUPFAM" id="SSF52172">
    <property type="entry name" value="CheY-like"/>
    <property type="match status" value="1"/>
</dbReference>
<dbReference type="Gene3D" id="3.40.50.2300">
    <property type="match status" value="1"/>
</dbReference>
<dbReference type="Pfam" id="PF00512">
    <property type="entry name" value="HisKA"/>
    <property type="match status" value="1"/>
</dbReference>
<keyword evidence="9" id="KW-0902">Two-component regulatory system</keyword>
<feature type="domain" description="Response regulatory" evidence="13">
    <location>
        <begin position="831"/>
        <end position="947"/>
    </location>
</feature>
<protein>
    <recommendedName>
        <fullName evidence="3">histidine kinase</fullName>
        <ecNumber evidence="3">2.7.13.3</ecNumber>
    </recommendedName>
</protein>
<evidence type="ECO:0000256" key="4">
    <source>
        <dbReference type="ARBA" id="ARBA00022553"/>
    </source>
</evidence>
<evidence type="ECO:0000256" key="9">
    <source>
        <dbReference type="ARBA" id="ARBA00023012"/>
    </source>
</evidence>
<dbReference type="GO" id="GO:0005524">
    <property type="term" value="F:ATP binding"/>
    <property type="evidence" value="ECO:0007669"/>
    <property type="project" value="UniProtKB-KW"/>
</dbReference>
<dbReference type="SUPFAM" id="SSF47384">
    <property type="entry name" value="Homodimeric domain of signal transducing histidine kinase"/>
    <property type="match status" value="1"/>
</dbReference>
<evidence type="ECO:0000256" key="2">
    <source>
        <dbReference type="ARBA" id="ARBA00006402"/>
    </source>
</evidence>
<dbReference type="InterPro" id="IPR001610">
    <property type="entry name" value="PAC"/>
</dbReference>
<keyword evidence="8" id="KW-0067">ATP-binding</keyword>
<dbReference type="Gene3D" id="3.30.450.40">
    <property type="match status" value="1"/>
</dbReference>
<dbReference type="SUPFAM" id="SSF55785">
    <property type="entry name" value="PYP-like sensor domain (PAS domain)"/>
    <property type="match status" value="1"/>
</dbReference>
<evidence type="ECO:0000256" key="1">
    <source>
        <dbReference type="ARBA" id="ARBA00000085"/>
    </source>
</evidence>